<dbReference type="EMBL" id="FCOB02000002">
    <property type="protein sequence ID" value="SAK44031.1"/>
    <property type="molecule type" value="Genomic_DNA"/>
</dbReference>
<evidence type="ECO:0000313" key="1">
    <source>
        <dbReference type="EMBL" id="SAK44031.1"/>
    </source>
</evidence>
<comment type="caution">
    <text evidence="1">The sequence shown here is derived from an EMBL/GenBank/DDBJ whole genome shotgun (WGS) entry which is preliminary data.</text>
</comment>
<dbReference type="STRING" id="1777144.AWB83_00513"/>
<dbReference type="Gene3D" id="3.20.20.60">
    <property type="entry name" value="Phosphoenolpyruvate-binding domains"/>
    <property type="match status" value="1"/>
</dbReference>
<dbReference type="Pfam" id="PF13714">
    <property type="entry name" value="PEP_mutase"/>
    <property type="match status" value="1"/>
</dbReference>
<dbReference type="InterPro" id="IPR015813">
    <property type="entry name" value="Pyrv/PenolPyrv_kinase-like_dom"/>
</dbReference>
<dbReference type="InterPro" id="IPR039556">
    <property type="entry name" value="ICL/PEPM"/>
</dbReference>
<dbReference type="CDD" id="cd00377">
    <property type="entry name" value="ICL_PEPM"/>
    <property type="match status" value="1"/>
</dbReference>
<dbReference type="InterPro" id="IPR040442">
    <property type="entry name" value="Pyrv_kinase-like_dom_sf"/>
</dbReference>
<organism evidence="1 2">
    <name type="scientific">Caballeronia ptereochthonis</name>
    <dbReference type="NCBI Taxonomy" id="1777144"/>
    <lineage>
        <taxon>Bacteria</taxon>
        <taxon>Pseudomonadati</taxon>
        <taxon>Pseudomonadota</taxon>
        <taxon>Betaproteobacteria</taxon>
        <taxon>Burkholderiales</taxon>
        <taxon>Burkholderiaceae</taxon>
        <taxon>Caballeronia</taxon>
    </lineage>
</organism>
<dbReference type="AlphaFoldDB" id="A0A157ZES6"/>
<dbReference type="Proteomes" id="UP000054978">
    <property type="component" value="Unassembled WGS sequence"/>
</dbReference>
<accession>A0A157ZES6</accession>
<dbReference type="GO" id="GO:0016833">
    <property type="term" value="F:oxo-acid-lyase activity"/>
    <property type="evidence" value="ECO:0007669"/>
    <property type="project" value="UniProtKB-ARBA"/>
</dbReference>
<dbReference type="OrthoDB" id="9771433at2"/>
<keyword evidence="2" id="KW-1185">Reference proteome</keyword>
<dbReference type="RefSeq" id="WP_087042689.1">
    <property type="nucleotide sequence ID" value="NZ_FCOB02000002.1"/>
</dbReference>
<dbReference type="PANTHER" id="PTHR42905">
    <property type="entry name" value="PHOSPHOENOLPYRUVATE CARBOXYLASE"/>
    <property type="match status" value="1"/>
</dbReference>
<dbReference type="PANTHER" id="PTHR42905:SF5">
    <property type="entry name" value="CARBOXYVINYL-CARBOXYPHOSPHONATE PHOSPHORYLMUTASE, CHLOROPLASTIC"/>
    <property type="match status" value="1"/>
</dbReference>
<reference evidence="1" key="1">
    <citation type="submission" date="2016-01" db="EMBL/GenBank/DDBJ databases">
        <authorList>
            <person name="Peeters C."/>
        </authorList>
    </citation>
    <scope>NUCLEOTIDE SEQUENCE [LARGE SCALE GENOMIC DNA]</scope>
    <source>
        <strain evidence="1">LMG 29326</strain>
    </source>
</reference>
<name>A0A157ZES6_9BURK</name>
<proteinExistence type="predicted"/>
<dbReference type="SUPFAM" id="SSF51621">
    <property type="entry name" value="Phosphoenolpyruvate/pyruvate domain"/>
    <property type="match status" value="1"/>
</dbReference>
<protein>
    <submittedName>
        <fullName evidence="1">Carboxyvinyl-carboxyphosphonate phosphorylmutase</fullName>
    </submittedName>
</protein>
<sequence length="292" mass="31392">MSVSHESKRQALKARFARKEIVTAPGIFDMISAKMADSMGFDCLYMTGLGTVASYLGLPDAGLATYTDMLDRVAAFCGGTKTPMICDGDTGYGGLLNVAHTVRGYEQAGAAGIQLEDQEFPKKCGHTPGRRVIAPEEMVRKIKVAVESRGDSNFQIVARTDARTSLGLDEALRRGEAYAKAGADVLFIESPESVAELETIGRTFDMPLLVNVVEGGRTPQLAPEELQKLGFSLAIYPASGFLSVAKALKDVYGEILARKGTEGASGAMYPFPEMCELMGFPEVWAFDRAHAD</sequence>
<gene>
    <name evidence="1" type="ORF">AWB83_00513</name>
</gene>
<evidence type="ECO:0000313" key="2">
    <source>
        <dbReference type="Proteomes" id="UP000054978"/>
    </source>
</evidence>